<sequence>MASPDRLDARALAYVGIALLTWSSAYASIAYALSAFTPGEVALARLTIASLCFALLLAIKRVPLPPRRDWPQLALLGVIGLTVYHLCLNYAETRIASGTASILISLVPAATAAWSAIWLRERLPARTLVGLGVALLGVVLVVLASGKTVRFEPMAALVLLSVAASAIYFVGLKPLFARHGTLGVTAFGFFAGTLGTLPFGLQLPHAVAVAPWPAIAALLWLGIAPTFIGYIAWNVAIHRSSASQVSSFIYFSPPIAVLIGWVWLGERPGPLTLVGGVVTVAGVVLANARRRAPAPAPAAVPCES</sequence>
<dbReference type="InterPro" id="IPR000620">
    <property type="entry name" value="EamA_dom"/>
</dbReference>
<dbReference type="EMBL" id="JADIKM010000001">
    <property type="protein sequence ID" value="MFK2902669.1"/>
    <property type="molecule type" value="Genomic_DNA"/>
</dbReference>
<feature type="transmembrane region" description="Helical" evidence="1">
    <location>
        <begin position="270"/>
        <end position="288"/>
    </location>
</feature>
<feature type="domain" description="EamA" evidence="2">
    <location>
        <begin position="156"/>
        <end position="287"/>
    </location>
</feature>
<evidence type="ECO:0000313" key="3">
    <source>
        <dbReference type="EMBL" id="MFK2902669.1"/>
    </source>
</evidence>
<feature type="transmembrane region" description="Helical" evidence="1">
    <location>
        <begin position="42"/>
        <end position="59"/>
    </location>
</feature>
<dbReference type="InterPro" id="IPR052756">
    <property type="entry name" value="Alkyne_AA_exporter"/>
</dbReference>
<reference evidence="3 4" key="1">
    <citation type="submission" date="2020-10" db="EMBL/GenBank/DDBJ databases">
        <title>Phylogeny of dyella-like bacteria.</title>
        <authorList>
            <person name="Fu J."/>
        </authorList>
    </citation>
    <scope>NUCLEOTIDE SEQUENCE [LARGE SCALE GENOMIC DNA]</scope>
    <source>
        <strain evidence="3 4">Gsoil3046</strain>
    </source>
</reference>
<dbReference type="InterPro" id="IPR037185">
    <property type="entry name" value="EmrE-like"/>
</dbReference>
<feature type="transmembrane region" description="Helical" evidence="1">
    <location>
        <begin position="97"/>
        <end position="119"/>
    </location>
</feature>
<name>A0ABW8JNT8_9GAMM</name>
<dbReference type="RefSeq" id="WP_404629790.1">
    <property type="nucleotide sequence ID" value="NZ_JADIKM010000001.1"/>
</dbReference>
<dbReference type="Proteomes" id="UP001620460">
    <property type="component" value="Unassembled WGS sequence"/>
</dbReference>
<feature type="domain" description="EamA" evidence="2">
    <location>
        <begin position="14"/>
        <end position="142"/>
    </location>
</feature>
<keyword evidence="1" id="KW-1133">Transmembrane helix</keyword>
<keyword evidence="1" id="KW-0472">Membrane</keyword>
<accession>A0ABW8JNT8</accession>
<feature type="transmembrane region" description="Helical" evidence="1">
    <location>
        <begin position="182"/>
        <end position="200"/>
    </location>
</feature>
<evidence type="ECO:0000256" key="1">
    <source>
        <dbReference type="SAM" id="Phobius"/>
    </source>
</evidence>
<organism evidence="3 4">
    <name type="scientific">Dyella ginsengisoli</name>
    <dbReference type="NCBI Taxonomy" id="363848"/>
    <lineage>
        <taxon>Bacteria</taxon>
        <taxon>Pseudomonadati</taxon>
        <taxon>Pseudomonadota</taxon>
        <taxon>Gammaproteobacteria</taxon>
        <taxon>Lysobacterales</taxon>
        <taxon>Rhodanobacteraceae</taxon>
        <taxon>Dyella</taxon>
    </lineage>
</organism>
<feature type="transmembrane region" description="Helical" evidence="1">
    <location>
        <begin position="245"/>
        <end position="264"/>
    </location>
</feature>
<evidence type="ECO:0000313" key="4">
    <source>
        <dbReference type="Proteomes" id="UP001620460"/>
    </source>
</evidence>
<keyword evidence="4" id="KW-1185">Reference proteome</keyword>
<dbReference type="SUPFAM" id="SSF103481">
    <property type="entry name" value="Multidrug resistance efflux transporter EmrE"/>
    <property type="match status" value="2"/>
</dbReference>
<dbReference type="Pfam" id="PF00892">
    <property type="entry name" value="EamA"/>
    <property type="match status" value="2"/>
</dbReference>
<gene>
    <name evidence="3" type="ORF">ISP17_01740</name>
</gene>
<protein>
    <submittedName>
        <fullName evidence="3">DMT family transporter</fullName>
    </submittedName>
</protein>
<feature type="transmembrane region" description="Helical" evidence="1">
    <location>
        <begin position="71"/>
        <end position="91"/>
    </location>
</feature>
<evidence type="ECO:0000259" key="2">
    <source>
        <dbReference type="Pfam" id="PF00892"/>
    </source>
</evidence>
<dbReference type="PANTHER" id="PTHR12715">
    <property type="entry name" value="TRANSPORTER, DRUG/METABOLITE EXPORTER FAMILY"/>
    <property type="match status" value="1"/>
</dbReference>
<feature type="transmembrane region" description="Helical" evidence="1">
    <location>
        <begin position="212"/>
        <end position="233"/>
    </location>
</feature>
<proteinExistence type="predicted"/>
<dbReference type="PANTHER" id="PTHR12715:SF4">
    <property type="entry name" value="EAMA DOMAIN-CONTAINING PROTEIN"/>
    <property type="match status" value="1"/>
</dbReference>
<feature type="transmembrane region" description="Helical" evidence="1">
    <location>
        <begin position="151"/>
        <end position="170"/>
    </location>
</feature>
<feature type="transmembrane region" description="Helical" evidence="1">
    <location>
        <begin position="128"/>
        <end position="145"/>
    </location>
</feature>
<keyword evidence="1" id="KW-0812">Transmembrane</keyword>
<comment type="caution">
    <text evidence="3">The sequence shown here is derived from an EMBL/GenBank/DDBJ whole genome shotgun (WGS) entry which is preliminary data.</text>
</comment>
<feature type="transmembrane region" description="Helical" evidence="1">
    <location>
        <begin position="12"/>
        <end position="36"/>
    </location>
</feature>